<evidence type="ECO:0008006" key="5">
    <source>
        <dbReference type="Google" id="ProtNLM"/>
    </source>
</evidence>
<organism evidence="3 4">
    <name type="scientific">Segniliparus rugosus (strain ATCC BAA-974 / DSM 45345 / CCUG 50838 / CIP 108380 / JCM 13579 / CDC 945)</name>
    <dbReference type="NCBI Taxonomy" id="679197"/>
    <lineage>
        <taxon>Bacteria</taxon>
        <taxon>Bacillati</taxon>
        <taxon>Actinomycetota</taxon>
        <taxon>Actinomycetes</taxon>
        <taxon>Mycobacteriales</taxon>
        <taxon>Segniliparaceae</taxon>
        <taxon>Segniliparus</taxon>
    </lineage>
</organism>
<gene>
    <name evidence="3" type="ORF">HMPREF9336_00183</name>
</gene>
<dbReference type="eggNOG" id="COG0697">
    <property type="taxonomic scope" value="Bacteria"/>
</dbReference>
<keyword evidence="4" id="KW-1185">Reference proteome</keyword>
<feature type="transmembrane region" description="Helical" evidence="1">
    <location>
        <begin position="164"/>
        <end position="186"/>
    </location>
</feature>
<reference evidence="3 4" key="1">
    <citation type="journal article" date="2011" name="Stand. Genomic Sci.">
        <title>High quality draft genome sequence of Segniliparus rugosus CDC 945(T)= (ATCC BAA-974(T)).</title>
        <authorList>
            <person name="Earl A.M."/>
            <person name="Desjardins C.A."/>
            <person name="Fitzgerald M.G."/>
            <person name="Arachchi H.M."/>
            <person name="Zeng Q."/>
            <person name="Mehta T."/>
            <person name="Griggs A."/>
            <person name="Birren B.W."/>
            <person name="Toney N.C."/>
            <person name="Carr J."/>
            <person name="Posey J."/>
            <person name="Butler W.R."/>
        </authorList>
    </citation>
    <scope>NUCLEOTIDE SEQUENCE [LARGE SCALE GENOMIC DNA]</scope>
    <source>
        <strain evidence="4">ATCC BAA-974 / DSM 45345 / CCUG 50838 / CIP 108380 / JCM 13579 / CDC 945</strain>
    </source>
</reference>
<dbReference type="PANTHER" id="PTHR40761:SF1">
    <property type="entry name" value="CONSERVED INTEGRAL MEMBRANE ALANINE VALINE AND LEUCINE RICH PROTEIN-RELATED"/>
    <property type="match status" value="1"/>
</dbReference>
<keyword evidence="1" id="KW-0812">Transmembrane</keyword>
<dbReference type="PANTHER" id="PTHR40761">
    <property type="entry name" value="CONSERVED INTEGRAL MEMBRANE ALANINE VALINE AND LEUCINE RICH PROTEIN-RELATED"/>
    <property type="match status" value="1"/>
</dbReference>
<feature type="transmembrane region" description="Helical" evidence="1">
    <location>
        <begin position="101"/>
        <end position="122"/>
    </location>
</feature>
<evidence type="ECO:0000313" key="4">
    <source>
        <dbReference type="Proteomes" id="UP000004816"/>
    </source>
</evidence>
<dbReference type="RefSeq" id="WP_007466929.1">
    <property type="nucleotide sequence ID" value="NZ_KI391954.1"/>
</dbReference>
<keyword evidence="1" id="KW-0472">Membrane</keyword>
<keyword evidence="1" id="KW-1133">Transmembrane helix</keyword>
<dbReference type="OrthoDB" id="4382070at2"/>
<feature type="transmembrane region" description="Helical" evidence="1">
    <location>
        <begin position="198"/>
        <end position="215"/>
    </location>
</feature>
<proteinExistence type="predicted"/>
<dbReference type="HOGENOM" id="CLU_070294_1_0_11"/>
<evidence type="ECO:0000313" key="3">
    <source>
        <dbReference type="EMBL" id="EFV14996.1"/>
    </source>
</evidence>
<feature type="chain" id="PRO_5039558254" description="Integral membrane protein" evidence="2">
    <location>
        <begin position="24"/>
        <end position="287"/>
    </location>
</feature>
<feature type="signal peptide" evidence="2">
    <location>
        <begin position="1"/>
        <end position="23"/>
    </location>
</feature>
<dbReference type="NCBIfam" id="NF038012">
    <property type="entry name" value="DMT_1"/>
    <property type="match status" value="1"/>
</dbReference>
<evidence type="ECO:0000256" key="1">
    <source>
        <dbReference type="SAM" id="Phobius"/>
    </source>
</evidence>
<dbReference type="Proteomes" id="UP000004816">
    <property type="component" value="Unassembled WGS sequence"/>
</dbReference>
<keyword evidence="2" id="KW-0732">Signal</keyword>
<dbReference type="AlphaFoldDB" id="E5XL14"/>
<accession>E5XL14</accession>
<dbReference type="STRING" id="679197.HMPREF9336_00183"/>
<name>E5XL14_SEGRC</name>
<evidence type="ECO:0000256" key="2">
    <source>
        <dbReference type="SAM" id="SignalP"/>
    </source>
</evidence>
<sequence>MSSAVLAVGLALLSALLFAAASAAQQSVAEDVPQERAQGLAFLRVLVTQPRWWAGVLGDGGGYLVQAAALSVGSLLLVAPLLVASLLFALPISAALTRRRLSGRTVLLASVLTAALAAFLVLGRPDEGLDSAPLRQWLIALVPAAVAACACVVWARLASGATRALLFGTAAGVCFGMSAPLTKAIVAVGADNLLALPLAWQTWALVVTGAGGFYLQQFAFQSGDISASLPALIVAEPLVAALCGSVVFNERLRVHGAQWALIAACVLVMITTTVGLARSQAASEARA</sequence>
<comment type="caution">
    <text evidence="3">The sequence shown here is derived from an EMBL/GenBank/DDBJ whole genome shotgun (WGS) entry which is preliminary data.</text>
</comment>
<feature type="transmembrane region" description="Helical" evidence="1">
    <location>
        <begin position="259"/>
        <end position="277"/>
    </location>
</feature>
<feature type="transmembrane region" description="Helical" evidence="1">
    <location>
        <begin position="63"/>
        <end position="89"/>
    </location>
</feature>
<feature type="transmembrane region" description="Helical" evidence="1">
    <location>
        <begin position="134"/>
        <end position="157"/>
    </location>
</feature>
<protein>
    <recommendedName>
        <fullName evidence="5">Integral membrane protein</fullName>
    </recommendedName>
</protein>
<feature type="transmembrane region" description="Helical" evidence="1">
    <location>
        <begin position="227"/>
        <end position="247"/>
    </location>
</feature>
<dbReference type="EMBL" id="ACZI02000003">
    <property type="protein sequence ID" value="EFV14996.1"/>
    <property type="molecule type" value="Genomic_DNA"/>
</dbReference>